<accession>A0A3A2ZYR0</accession>
<dbReference type="OrthoDB" id="9985637at2759"/>
<comment type="caution">
    <text evidence="2">The sequence shown here is derived from an EMBL/GenBank/DDBJ whole genome shotgun (WGS) entry which is preliminary data.</text>
</comment>
<sequence length="233" mass="24069">MASTQPTTQVPHHVNALLSHLTSRPGVQSTFILSRKDGSIIQSTGLFASSPPPSTSPSVSGEPTDPNPSHIPESQSKGVGTDSSDPSPTNVPLPESGASTPQPLSQGQSKKSTYQPSQAEALAARIFSFVTSATDLSASFANPPVTGKESGNVNGNANGSTPTLNGVREGEGTREEGDGEGSEKEDDADDVKLLRFRSKKHEVVVVPDRKYILCVVHDAASSVGAGGGGRNAR</sequence>
<dbReference type="AlphaFoldDB" id="A0A3A2ZYR0"/>
<evidence type="ECO:0000313" key="2">
    <source>
        <dbReference type="EMBL" id="RJE24504.1"/>
    </source>
</evidence>
<evidence type="ECO:0000256" key="1">
    <source>
        <dbReference type="SAM" id="MobiDB-lite"/>
    </source>
</evidence>
<dbReference type="EMBL" id="MVGC01000078">
    <property type="protein sequence ID" value="RJE24504.1"/>
    <property type="molecule type" value="Genomic_DNA"/>
</dbReference>
<evidence type="ECO:0000313" key="3">
    <source>
        <dbReference type="Proteomes" id="UP000266188"/>
    </source>
</evidence>
<organism evidence="2 3">
    <name type="scientific">Aspergillus sclerotialis</name>
    <dbReference type="NCBI Taxonomy" id="2070753"/>
    <lineage>
        <taxon>Eukaryota</taxon>
        <taxon>Fungi</taxon>
        <taxon>Dikarya</taxon>
        <taxon>Ascomycota</taxon>
        <taxon>Pezizomycotina</taxon>
        <taxon>Eurotiomycetes</taxon>
        <taxon>Eurotiomycetidae</taxon>
        <taxon>Eurotiales</taxon>
        <taxon>Aspergillaceae</taxon>
        <taxon>Aspergillus</taxon>
        <taxon>Aspergillus subgen. Polypaecilum</taxon>
    </lineage>
</organism>
<feature type="compositionally biased region" description="Polar residues" evidence="1">
    <location>
        <begin position="72"/>
        <end position="90"/>
    </location>
</feature>
<proteinExistence type="predicted"/>
<dbReference type="PANTHER" id="PTHR10779">
    <property type="entry name" value="DYNEIN LIGHT CHAIN ROADBLOCK"/>
    <property type="match status" value="1"/>
</dbReference>
<keyword evidence="3" id="KW-1185">Reference proteome</keyword>
<feature type="compositionally biased region" description="Acidic residues" evidence="1">
    <location>
        <begin position="177"/>
        <end position="189"/>
    </location>
</feature>
<dbReference type="SUPFAM" id="SSF103196">
    <property type="entry name" value="Roadblock/LC7 domain"/>
    <property type="match status" value="1"/>
</dbReference>
<feature type="region of interest" description="Disordered" evidence="1">
    <location>
        <begin position="138"/>
        <end position="189"/>
    </location>
</feature>
<dbReference type="Gene3D" id="3.30.450.30">
    <property type="entry name" value="Dynein light chain 2a, cytoplasmic"/>
    <property type="match status" value="1"/>
</dbReference>
<evidence type="ECO:0008006" key="4">
    <source>
        <dbReference type="Google" id="ProtNLM"/>
    </source>
</evidence>
<dbReference type="STRING" id="2070753.A0A3A2ZYR0"/>
<feature type="compositionally biased region" description="Polar residues" evidence="1">
    <location>
        <begin position="97"/>
        <end position="118"/>
    </location>
</feature>
<feature type="region of interest" description="Disordered" evidence="1">
    <location>
        <begin position="43"/>
        <end position="118"/>
    </location>
</feature>
<reference evidence="3" key="1">
    <citation type="submission" date="2017-02" db="EMBL/GenBank/DDBJ databases">
        <authorList>
            <person name="Tafer H."/>
            <person name="Lopandic K."/>
        </authorList>
    </citation>
    <scope>NUCLEOTIDE SEQUENCE [LARGE SCALE GENOMIC DNA]</scope>
    <source>
        <strain evidence="3">CBS 366.77</strain>
    </source>
</reference>
<protein>
    <recommendedName>
        <fullName evidence="4">Roadblock/LAMTOR2 domain-containing protein</fullName>
    </recommendedName>
</protein>
<feature type="compositionally biased region" description="Polar residues" evidence="1">
    <location>
        <begin position="149"/>
        <end position="164"/>
    </location>
</feature>
<gene>
    <name evidence="2" type="ORF">PHISCL_03142</name>
</gene>
<name>A0A3A2ZYR0_9EURO</name>
<dbReference type="Proteomes" id="UP000266188">
    <property type="component" value="Unassembled WGS sequence"/>
</dbReference>